<keyword evidence="2" id="KW-0813">Transport</keyword>
<evidence type="ECO:0000259" key="6">
    <source>
        <dbReference type="Pfam" id="PF13458"/>
    </source>
</evidence>
<dbReference type="Gene3D" id="3.40.50.2300">
    <property type="match status" value="2"/>
</dbReference>
<dbReference type="Proteomes" id="UP000596827">
    <property type="component" value="Unassembled WGS sequence"/>
</dbReference>
<comment type="similarity">
    <text evidence="1">Belongs to the leucine-binding protein family.</text>
</comment>
<feature type="chain" id="PRO_5037471706" evidence="5">
    <location>
        <begin position="26"/>
        <end position="379"/>
    </location>
</feature>
<dbReference type="PRINTS" id="PR00337">
    <property type="entry name" value="LEUILEVALBP"/>
</dbReference>
<evidence type="ECO:0000313" key="7">
    <source>
        <dbReference type="EMBL" id="MBC5764078.1"/>
    </source>
</evidence>
<dbReference type="EMBL" id="JACORU010000001">
    <property type="protein sequence ID" value="MBC5764078.1"/>
    <property type="molecule type" value="Genomic_DNA"/>
</dbReference>
<sequence length="379" mass="40324">MRTPSVLRRRTLLAAAAFVPVAGWAAPAKIPAWKLAQTTTLSGPLGDLGQALVQGAKVYFDEVNAKGGIHGKPIQLSTLDDAYDVKQALENVDTLFDENDVLALFNCFGTPLVTAMMPKVADTGIPFFAPYTGALAARPKMRNVFNIRASYPEEAERLVQHLSTLDIKRIAIAYQNNAFGKEVFNGTVQAAQKHKLPAPVSATVENDGSDAGKAAAKLADSNPQAVIVGLAGKPTVDFVKAIRAKQRGLALYALSVMGAAATLKAIGDDAARMNISQVVPLPSSPTAIVAREFRAAWSASGTKLEPSHVALEGYINARVFVEALRRSGPKTTRATLIDALWNLKQYDLGGFEIGFTEPGQNASKFVELTMVGPGGKLVR</sequence>
<evidence type="ECO:0000256" key="4">
    <source>
        <dbReference type="ARBA" id="ARBA00022970"/>
    </source>
</evidence>
<proteinExistence type="inferred from homology"/>
<evidence type="ECO:0000256" key="5">
    <source>
        <dbReference type="SAM" id="SignalP"/>
    </source>
</evidence>
<evidence type="ECO:0000256" key="2">
    <source>
        <dbReference type="ARBA" id="ARBA00022448"/>
    </source>
</evidence>
<dbReference type="RefSeq" id="WP_187080480.1">
    <property type="nucleotide sequence ID" value="NZ_JACORU010000001.1"/>
</dbReference>
<feature type="signal peptide" evidence="5">
    <location>
        <begin position="1"/>
        <end position="25"/>
    </location>
</feature>
<dbReference type="AlphaFoldDB" id="A0A923S1U8"/>
<dbReference type="InterPro" id="IPR000709">
    <property type="entry name" value="Leu_Ile_Val-bd"/>
</dbReference>
<dbReference type="InterPro" id="IPR028081">
    <property type="entry name" value="Leu-bd"/>
</dbReference>
<dbReference type="CDD" id="cd06326">
    <property type="entry name" value="PBP1_ABC_ligand_binding-like"/>
    <property type="match status" value="1"/>
</dbReference>
<keyword evidence="8" id="KW-1185">Reference proteome</keyword>
<evidence type="ECO:0000256" key="1">
    <source>
        <dbReference type="ARBA" id="ARBA00010062"/>
    </source>
</evidence>
<dbReference type="PANTHER" id="PTHR47235">
    <property type="entry name" value="BLR6548 PROTEIN"/>
    <property type="match status" value="1"/>
</dbReference>
<dbReference type="SUPFAM" id="SSF53822">
    <property type="entry name" value="Periplasmic binding protein-like I"/>
    <property type="match status" value="1"/>
</dbReference>
<keyword evidence="3 5" id="KW-0732">Signal</keyword>
<feature type="domain" description="Leucine-binding protein" evidence="6">
    <location>
        <begin position="34"/>
        <end position="364"/>
    </location>
</feature>
<dbReference type="GO" id="GO:0006865">
    <property type="term" value="P:amino acid transport"/>
    <property type="evidence" value="ECO:0007669"/>
    <property type="project" value="UniProtKB-KW"/>
</dbReference>
<gene>
    <name evidence="7" type="ORF">H8R02_06420</name>
</gene>
<dbReference type="Pfam" id="PF13458">
    <property type="entry name" value="Peripla_BP_6"/>
    <property type="match status" value="1"/>
</dbReference>
<protein>
    <submittedName>
        <fullName evidence="7">ABC transporter substrate-binding protein</fullName>
    </submittedName>
</protein>
<evidence type="ECO:0000313" key="8">
    <source>
        <dbReference type="Proteomes" id="UP000596827"/>
    </source>
</evidence>
<organism evidence="7 8">
    <name type="scientific">Ramlibacter albus</name>
    <dbReference type="NCBI Taxonomy" id="2079448"/>
    <lineage>
        <taxon>Bacteria</taxon>
        <taxon>Pseudomonadati</taxon>
        <taxon>Pseudomonadota</taxon>
        <taxon>Betaproteobacteria</taxon>
        <taxon>Burkholderiales</taxon>
        <taxon>Comamonadaceae</taxon>
        <taxon>Ramlibacter</taxon>
    </lineage>
</organism>
<accession>A0A923S1U8</accession>
<comment type="caution">
    <text evidence="7">The sequence shown here is derived from an EMBL/GenBank/DDBJ whole genome shotgun (WGS) entry which is preliminary data.</text>
</comment>
<dbReference type="PANTHER" id="PTHR47235:SF1">
    <property type="entry name" value="BLR6548 PROTEIN"/>
    <property type="match status" value="1"/>
</dbReference>
<evidence type="ECO:0000256" key="3">
    <source>
        <dbReference type="ARBA" id="ARBA00022729"/>
    </source>
</evidence>
<dbReference type="InterPro" id="IPR028082">
    <property type="entry name" value="Peripla_BP_I"/>
</dbReference>
<keyword evidence="4" id="KW-0029">Amino-acid transport</keyword>
<reference evidence="7" key="1">
    <citation type="submission" date="2020-08" db="EMBL/GenBank/DDBJ databases">
        <title>Ramlibacter sp. GTP1 16S ribosomal RNA gene genome sequencing and assembly.</title>
        <authorList>
            <person name="Kang M."/>
        </authorList>
    </citation>
    <scope>NUCLEOTIDE SEQUENCE</scope>
    <source>
        <strain evidence="7">GTP1</strain>
    </source>
</reference>
<name>A0A923S1U8_9BURK</name>